<dbReference type="Pfam" id="PF00645">
    <property type="entry name" value="zf-PARP"/>
    <property type="match status" value="1"/>
</dbReference>
<keyword evidence="3" id="KW-0677">Repeat</keyword>
<feature type="compositionally biased region" description="Low complexity" evidence="9">
    <location>
        <begin position="99"/>
        <end position="136"/>
    </location>
</feature>
<keyword evidence="2" id="KW-0479">Metal-binding</keyword>
<evidence type="ECO:0000256" key="1">
    <source>
        <dbReference type="ARBA" id="ARBA00004123"/>
    </source>
</evidence>
<dbReference type="InterPro" id="IPR002110">
    <property type="entry name" value="Ankyrin_rpt"/>
</dbReference>
<dbReference type="Gene3D" id="3.30.1740.10">
    <property type="entry name" value="Zinc finger, PARP-type"/>
    <property type="match status" value="1"/>
</dbReference>
<comment type="subcellular location">
    <subcellularLocation>
        <location evidence="1">Nucleus</location>
    </subcellularLocation>
</comment>
<dbReference type="PANTHER" id="PTHR24123:SF33">
    <property type="entry name" value="PROTEIN HOS4"/>
    <property type="match status" value="1"/>
</dbReference>
<feature type="domain" description="PARP-type" evidence="10">
    <location>
        <begin position="3"/>
        <end position="91"/>
    </location>
</feature>
<dbReference type="PANTHER" id="PTHR24123">
    <property type="entry name" value="ANKYRIN REPEAT-CONTAINING"/>
    <property type="match status" value="1"/>
</dbReference>
<evidence type="ECO:0000256" key="3">
    <source>
        <dbReference type="ARBA" id="ARBA00022737"/>
    </source>
</evidence>
<dbReference type="GO" id="GO:0008270">
    <property type="term" value="F:zinc ion binding"/>
    <property type="evidence" value="ECO:0007669"/>
    <property type="project" value="UniProtKB-KW"/>
</dbReference>
<sequence>MSYSWSYAPTGRATCKGACKQSIAKGDVRFGTSSAGAGDFSVTSYRCLSCVTGRQFNNIASKLGSVENVEGFQELSVEDQDRIRSAAAEAVSAPKGKQAKAPSPLATAATPSPNAAVPSAAPRTAPSAPSAPSVVPVPSHLTQAQLHAFADAAKKRDFGAVQAMLEAEGGYVNAQPAGRWAALHHFAQAGHFDAVSYLLSKGADRCAKTSDGRTPLDVAHEKVASLLGGEVTEAEQHAFCNVCKSWDFDQVKAMVESEPRLINAQPAGRWSALHQAAAAGNAEVVKWLLSKGADPTAKNKDGQTPLQVADNEVTEVVVLLGGNPTRRAKRRAANSYDEDDSSMDEFIDDDETDEDEDDDEEYVDDGDYQDD</sequence>
<dbReference type="Pfam" id="PF13857">
    <property type="entry name" value="Ank_5"/>
    <property type="match status" value="1"/>
</dbReference>
<evidence type="ECO:0000256" key="4">
    <source>
        <dbReference type="ARBA" id="ARBA00022771"/>
    </source>
</evidence>
<keyword evidence="4" id="KW-0863">Zinc-finger</keyword>
<dbReference type="InterPro" id="IPR051165">
    <property type="entry name" value="Multifunctional_ANK_Repeat"/>
</dbReference>
<evidence type="ECO:0000256" key="7">
    <source>
        <dbReference type="ARBA" id="ARBA00023242"/>
    </source>
</evidence>
<dbReference type="SUPFAM" id="SSF57716">
    <property type="entry name" value="Glucocorticoid receptor-like (DNA-binding domain)"/>
    <property type="match status" value="1"/>
</dbReference>
<keyword evidence="7" id="KW-0539">Nucleus</keyword>
<feature type="region of interest" description="Disordered" evidence="9">
    <location>
        <begin position="324"/>
        <end position="371"/>
    </location>
</feature>
<dbReference type="AlphaFoldDB" id="A0AB34K4U7"/>
<accession>A0AB34K4U7</accession>
<evidence type="ECO:0000259" key="10">
    <source>
        <dbReference type="PROSITE" id="PS50064"/>
    </source>
</evidence>
<dbReference type="Pfam" id="PF12796">
    <property type="entry name" value="Ank_2"/>
    <property type="match status" value="1"/>
</dbReference>
<feature type="compositionally biased region" description="Acidic residues" evidence="9">
    <location>
        <begin position="336"/>
        <end position="371"/>
    </location>
</feature>
<dbReference type="PROSITE" id="PS50088">
    <property type="entry name" value="ANK_REPEAT"/>
    <property type="match status" value="1"/>
</dbReference>
<organism evidence="11 12">
    <name type="scientific">Prymnesium parvum</name>
    <name type="common">Toxic golden alga</name>
    <dbReference type="NCBI Taxonomy" id="97485"/>
    <lineage>
        <taxon>Eukaryota</taxon>
        <taxon>Haptista</taxon>
        <taxon>Haptophyta</taxon>
        <taxon>Prymnesiophyceae</taxon>
        <taxon>Prymnesiales</taxon>
        <taxon>Prymnesiaceae</taxon>
        <taxon>Prymnesium</taxon>
    </lineage>
</organism>
<evidence type="ECO:0000256" key="2">
    <source>
        <dbReference type="ARBA" id="ARBA00022723"/>
    </source>
</evidence>
<gene>
    <name evidence="11" type="ORF">AB1Y20_009581</name>
</gene>
<keyword evidence="6 8" id="KW-0040">ANK repeat</keyword>
<evidence type="ECO:0000256" key="5">
    <source>
        <dbReference type="ARBA" id="ARBA00022833"/>
    </source>
</evidence>
<keyword evidence="12" id="KW-1185">Reference proteome</keyword>
<dbReference type="InterPro" id="IPR036770">
    <property type="entry name" value="Ankyrin_rpt-contain_sf"/>
</dbReference>
<name>A0AB34K4U7_PRYPA</name>
<dbReference type="PROSITE" id="PS50297">
    <property type="entry name" value="ANK_REP_REGION"/>
    <property type="match status" value="1"/>
</dbReference>
<evidence type="ECO:0000313" key="12">
    <source>
        <dbReference type="Proteomes" id="UP001515480"/>
    </source>
</evidence>
<reference evidence="11 12" key="1">
    <citation type="journal article" date="2024" name="Science">
        <title>Giant polyketide synthase enzymes in the biosynthesis of giant marine polyether toxins.</title>
        <authorList>
            <person name="Fallon T.R."/>
            <person name="Shende V.V."/>
            <person name="Wierzbicki I.H."/>
            <person name="Pendleton A.L."/>
            <person name="Watervoot N.F."/>
            <person name="Auber R.P."/>
            <person name="Gonzalez D.J."/>
            <person name="Wisecaver J.H."/>
            <person name="Moore B.S."/>
        </authorList>
    </citation>
    <scope>NUCLEOTIDE SEQUENCE [LARGE SCALE GENOMIC DNA]</scope>
    <source>
        <strain evidence="11 12">12B1</strain>
    </source>
</reference>
<dbReference type="SUPFAM" id="SSF48403">
    <property type="entry name" value="Ankyrin repeat"/>
    <property type="match status" value="1"/>
</dbReference>
<feature type="region of interest" description="Disordered" evidence="9">
    <location>
        <begin position="87"/>
        <end position="136"/>
    </location>
</feature>
<dbReference type="SMART" id="SM01336">
    <property type="entry name" value="zf-PARP"/>
    <property type="match status" value="1"/>
</dbReference>
<dbReference type="Proteomes" id="UP001515480">
    <property type="component" value="Unassembled WGS sequence"/>
</dbReference>
<evidence type="ECO:0000313" key="11">
    <source>
        <dbReference type="EMBL" id="KAL1528222.1"/>
    </source>
</evidence>
<proteinExistence type="predicted"/>
<dbReference type="InterPro" id="IPR001510">
    <property type="entry name" value="Znf_PARP"/>
</dbReference>
<keyword evidence="5" id="KW-0862">Zinc</keyword>
<comment type="caution">
    <text evidence="11">The sequence shown here is derived from an EMBL/GenBank/DDBJ whole genome shotgun (WGS) entry which is preliminary data.</text>
</comment>
<dbReference type="PROSITE" id="PS50064">
    <property type="entry name" value="ZF_PARP_2"/>
    <property type="match status" value="1"/>
</dbReference>
<dbReference type="SMART" id="SM00248">
    <property type="entry name" value="ANK"/>
    <property type="match status" value="2"/>
</dbReference>
<evidence type="ECO:0000256" key="9">
    <source>
        <dbReference type="SAM" id="MobiDB-lite"/>
    </source>
</evidence>
<dbReference type="GO" id="GO:0003677">
    <property type="term" value="F:DNA binding"/>
    <property type="evidence" value="ECO:0007669"/>
    <property type="project" value="InterPro"/>
</dbReference>
<evidence type="ECO:0000256" key="8">
    <source>
        <dbReference type="PROSITE-ProRule" id="PRU00023"/>
    </source>
</evidence>
<protein>
    <recommendedName>
        <fullName evidence="10">PARP-type domain-containing protein</fullName>
    </recommendedName>
</protein>
<evidence type="ECO:0000256" key="6">
    <source>
        <dbReference type="ARBA" id="ARBA00023043"/>
    </source>
</evidence>
<dbReference type="GO" id="GO:0005634">
    <property type="term" value="C:nucleus"/>
    <property type="evidence" value="ECO:0007669"/>
    <property type="project" value="UniProtKB-SubCell"/>
</dbReference>
<dbReference type="EMBL" id="JBGBPQ010000002">
    <property type="protein sequence ID" value="KAL1528222.1"/>
    <property type="molecule type" value="Genomic_DNA"/>
</dbReference>
<dbReference type="InterPro" id="IPR036957">
    <property type="entry name" value="Znf_PARP_sf"/>
</dbReference>
<feature type="repeat" description="ANK" evidence="8">
    <location>
        <begin position="268"/>
        <end position="300"/>
    </location>
</feature>
<dbReference type="Gene3D" id="1.25.40.20">
    <property type="entry name" value="Ankyrin repeat-containing domain"/>
    <property type="match status" value="2"/>
</dbReference>